<keyword evidence="4" id="KW-0479">Metal-binding</keyword>
<feature type="domain" description="DEAD-box RNA helicase Q" evidence="15">
    <location>
        <begin position="92"/>
        <end position="121"/>
    </location>
</feature>
<evidence type="ECO:0000256" key="12">
    <source>
        <dbReference type="SAM" id="MobiDB-lite"/>
    </source>
</evidence>
<dbReference type="CDD" id="cd18787">
    <property type="entry name" value="SF2_C_DEAD"/>
    <property type="match status" value="1"/>
</dbReference>
<organism evidence="16 17">
    <name type="scientific">Acorus gramineus</name>
    <name type="common">Dwarf sweet flag</name>
    <dbReference type="NCBI Taxonomy" id="55184"/>
    <lineage>
        <taxon>Eukaryota</taxon>
        <taxon>Viridiplantae</taxon>
        <taxon>Streptophyta</taxon>
        <taxon>Embryophyta</taxon>
        <taxon>Tracheophyta</taxon>
        <taxon>Spermatophyta</taxon>
        <taxon>Magnoliopsida</taxon>
        <taxon>Liliopsida</taxon>
        <taxon>Acoraceae</taxon>
        <taxon>Acorus</taxon>
    </lineage>
</organism>
<dbReference type="InterPro" id="IPR011545">
    <property type="entry name" value="DEAD/DEAH_box_helicase_dom"/>
</dbReference>
<dbReference type="GO" id="GO:0019243">
    <property type="term" value="P:methylglyoxal catabolic process to D-lactate via S-lactoyl-glutathione"/>
    <property type="evidence" value="ECO:0007669"/>
    <property type="project" value="InterPro"/>
</dbReference>
<dbReference type="Proteomes" id="UP001179952">
    <property type="component" value="Unassembled WGS sequence"/>
</dbReference>
<dbReference type="GO" id="GO:0046872">
    <property type="term" value="F:metal ion binding"/>
    <property type="evidence" value="ECO:0007669"/>
    <property type="project" value="UniProtKB-KW"/>
</dbReference>
<comment type="similarity">
    <text evidence="2">Belongs to the metallo-beta-lactamase superfamily. Glyoxalase II family.</text>
</comment>
<dbReference type="InterPro" id="IPR032282">
    <property type="entry name" value="HAGH_C"/>
</dbReference>
<dbReference type="AlphaFoldDB" id="A0AAV9B4P9"/>
<dbReference type="SUPFAM" id="SSF56281">
    <property type="entry name" value="Metallo-hydrolase/oxidoreductase"/>
    <property type="match status" value="1"/>
</dbReference>
<dbReference type="Gene3D" id="3.40.50.300">
    <property type="entry name" value="P-loop containing nucleotide triphosphate hydrolases"/>
    <property type="match status" value="2"/>
</dbReference>
<comment type="cofactor">
    <cofactor evidence="1">
        <name>Zn(2+)</name>
        <dbReference type="ChEBI" id="CHEBI:29105"/>
    </cofactor>
</comment>
<dbReference type="PANTHER" id="PTHR47958">
    <property type="entry name" value="ATP-DEPENDENT RNA HELICASE DBP3"/>
    <property type="match status" value="1"/>
</dbReference>
<keyword evidence="6" id="KW-0378">Hydrolase</keyword>
<dbReference type="Pfam" id="PF00270">
    <property type="entry name" value="DEAD"/>
    <property type="match status" value="1"/>
</dbReference>
<dbReference type="Pfam" id="PF16123">
    <property type="entry name" value="HAGH_C"/>
    <property type="match status" value="1"/>
</dbReference>
<keyword evidence="5" id="KW-0547">Nucleotide-binding</keyword>
<dbReference type="InterPro" id="IPR027417">
    <property type="entry name" value="P-loop_NTPase"/>
</dbReference>
<dbReference type="CDD" id="cd17963">
    <property type="entry name" value="DEADc_DDX19_DDX25"/>
    <property type="match status" value="1"/>
</dbReference>
<dbReference type="SUPFAM" id="SSF52540">
    <property type="entry name" value="P-loop containing nucleoside triphosphate hydrolases"/>
    <property type="match status" value="1"/>
</dbReference>
<evidence type="ECO:0000256" key="2">
    <source>
        <dbReference type="ARBA" id="ARBA00006759"/>
    </source>
</evidence>
<dbReference type="SMART" id="SM00490">
    <property type="entry name" value="HELICc"/>
    <property type="match status" value="1"/>
</dbReference>
<evidence type="ECO:0000313" key="16">
    <source>
        <dbReference type="EMBL" id="KAK1271373.1"/>
    </source>
</evidence>
<keyword evidence="10" id="KW-0694">RNA-binding</keyword>
<reference evidence="16" key="2">
    <citation type="submission" date="2023-06" db="EMBL/GenBank/DDBJ databases">
        <authorList>
            <person name="Ma L."/>
            <person name="Liu K.-W."/>
            <person name="Li Z."/>
            <person name="Hsiao Y.-Y."/>
            <person name="Qi Y."/>
            <person name="Fu T."/>
            <person name="Tang G."/>
            <person name="Zhang D."/>
            <person name="Sun W.-H."/>
            <person name="Liu D.-K."/>
            <person name="Li Y."/>
            <person name="Chen G.-Z."/>
            <person name="Liu X.-D."/>
            <person name="Liao X.-Y."/>
            <person name="Jiang Y.-T."/>
            <person name="Yu X."/>
            <person name="Hao Y."/>
            <person name="Huang J."/>
            <person name="Zhao X.-W."/>
            <person name="Ke S."/>
            <person name="Chen Y.-Y."/>
            <person name="Wu W.-L."/>
            <person name="Hsu J.-L."/>
            <person name="Lin Y.-F."/>
            <person name="Huang M.-D."/>
            <person name="Li C.-Y."/>
            <person name="Huang L."/>
            <person name="Wang Z.-W."/>
            <person name="Zhao X."/>
            <person name="Zhong W.-Y."/>
            <person name="Peng D.-H."/>
            <person name="Ahmad S."/>
            <person name="Lan S."/>
            <person name="Zhang J.-S."/>
            <person name="Tsai W.-C."/>
            <person name="Van De Peer Y."/>
            <person name="Liu Z.-J."/>
        </authorList>
    </citation>
    <scope>NUCLEOTIDE SEQUENCE</scope>
    <source>
        <strain evidence="16">SCP</strain>
        <tissue evidence="16">Leaves</tissue>
    </source>
</reference>
<dbReference type="SMART" id="SM00849">
    <property type="entry name" value="Lactamase_B"/>
    <property type="match status" value="1"/>
</dbReference>
<feature type="compositionally biased region" description="Basic and acidic residues" evidence="12">
    <location>
        <begin position="61"/>
        <end position="73"/>
    </location>
</feature>
<name>A0AAV9B4P9_ACOGR</name>
<dbReference type="InterPro" id="IPR036866">
    <property type="entry name" value="RibonucZ/Hydroxyglut_hydro"/>
</dbReference>
<dbReference type="CDD" id="cd07723">
    <property type="entry name" value="hydroxyacylglutathione_hydrolase_MBL-fold"/>
    <property type="match status" value="1"/>
</dbReference>
<evidence type="ECO:0000256" key="3">
    <source>
        <dbReference type="ARBA" id="ARBA00012552"/>
    </source>
</evidence>
<evidence type="ECO:0000256" key="1">
    <source>
        <dbReference type="ARBA" id="ARBA00001947"/>
    </source>
</evidence>
<evidence type="ECO:0000256" key="8">
    <source>
        <dbReference type="ARBA" id="ARBA00022833"/>
    </source>
</evidence>
<dbReference type="NCBIfam" id="TIGR03413">
    <property type="entry name" value="GSH_gloB"/>
    <property type="match status" value="1"/>
</dbReference>
<evidence type="ECO:0000256" key="11">
    <source>
        <dbReference type="PROSITE-ProRule" id="PRU00552"/>
    </source>
</evidence>
<dbReference type="HAMAP" id="MF_01374">
    <property type="entry name" value="Glyoxalase_2"/>
    <property type="match status" value="1"/>
</dbReference>
<evidence type="ECO:0000313" key="17">
    <source>
        <dbReference type="Proteomes" id="UP001179952"/>
    </source>
</evidence>
<feature type="region of interest" description="Disordered" evidence="12">
    <location>
        <begin position="1"/>
        <end position="73"/>
    </location>
</feature>
<dbReference type="InterPro" id="IPR017782">
    <property type="entry name" value="Hydroxyacylglutathione_Hdrlase"/>
</dbReference>
<dbReference type="EMBL" id="JAUJYN010000005">
    <property type="protein sequence ID" value="KAK1271373.1"/>
    <property type="molecule type" value="Genomic_DNA"/>
</dbReference>
<dbReference type="GO" id="GO:0005524">
    <property type="term" value="F:ATP binding"/>
    <property type="evidence" value="ECO:0007669"/>
    <property type="project" value="UniProtKB-KW"/>
</dbReference>
<keyword evidence="7 16" id="KW-0347">Helicase</keyword>
<gene>
    <name evidence="16" type="ORF">QJS04_geneDACA014220</name>
</gene>
<comment type="caution">
    <text evidence="16">The sequence shown here is derived from an EMBL/GenBank/DDBJ whole genome shotgun (WGS) entry which is preliminary data.</text>
</comment>
<dbReference type="Pfam" id="PF00271">
    <property type="entry name" value="Helicase_C"/>
    <property type="match status" value="1"/>
</dbReference>
<feature type="compositionally biased region" description="Basic and acidic residues" evidence="12">
    <location>
        <begin position="43"/>
        <end position="52"/>
    </location>
</feature>
<feature type="domain" description="Helicase C-terminal" evidence="14">
    <location>
        <begin position="334"/>
        <end position="486"/>
    </location>
</feature>
<evidence type="ECO:0000259" key="15">
    <source>
        <dbReference type="PROSITE" id="PS51195"/>
    </source>
</evidence>
<protein>
    <recommendedName>
        <fullName evidence="3">RNA helicase</fullName>
        <ecNumber evidence="3">3.6.4.13</ecNumber>
    </recommendedName>
</protein>
<evidence type="ECO:0000256" key="6">
    <source>
        <dbReference type="ARBA" id="ARBA00022801"/>
    </source>
</evidence>
<evidence type="ECO:0000256" key="5">
    <source>
        <dbReference type="ARBA" id="ARBA00022741"/>
    </source>
</evidence>
<proteinExistence type="inferred from homology"/>
<dbReference type="GO" id="GO:0003723">
    <property type="term" value="F:RNA binding"/>
    <property type="evidence" value="ECO:0007669"/>
    <property type="project" value="UniProtKB-KW"/>
</dbReference>
<dbReference type="InterPro" id="IPR035680">
    <property type="entry name" value="Clx_II_MBL"/>
</dbReference>
<keyword evidence="17" id="KW-1185">Reference proteome</keyword>
<dbReference type="PROSITE" id="PS51195">
    <property type="entry name" value="Q_MOTIF"/>
    <property type="match status" value="1"/>
</dbReference>
<reference evidence="16" key="1">
    <citation type="journal article" date="2023" name="Nat. Commun.">
        <title>Diploid and tetraploid genomes of Acorus and the evolution of monocots.</title>
        <authorList>
            <person name="Ma L."/>
            <person name="Liu K.W."/>
            <person name="Li Z."/>
            <person name="Hsiao Y.Y."/>
            <person name="Qi Y."/>
            <person name="Fu T."/>
            <person name="Tang G.D."/>
            <person name="Zhang D."/>
            <person name="Sun W.H."/>
            <person name="Liu D.K."/>
            <person name="Li Y."/>
            <person name="Chen G.Z."/>
            <person name="Liu X.D."/>
            <person name="Liao X.Y."/>
            <person name="Jiang Y.T."/>
            <person name="Yu X."/>
            <person name="Hao Y."/>
            <person name="Huang J."/>
            <person name="Zhao X.W."/>
            <person name="Ke S."/>
            <person name="Chen Y.Y."/>
            <person name="Wu W.L."/>
            <person name="Hsu J.L."/>
            <person name="Lin Y.F."/>
            <person name="Huang M.D."/>
            <person name="Li C.Y."/>
            <person name="Huang L."/>
            <person name="Wang Z.W."/>
            <person name="Zhao X."/>
            <person name="Zhong W.Y."/>
            <person name="Peng D.H."/>
            <person name="Ahmad S."/>
            <person name="Lan S."/>
            <person name="Zhang J.S."/>
            <person name="Tsai W.C."/>
            <person name="Van de Peer Y."/>
            <person name="Liu Z.J."/>
        </authorList>
    </citation>
    <scope>NUCLEOTIDE SEQUENCE</scope>
    <source>
        <strain evidence="16">SCP</strain>
    </source>
</reference>
<dbReference type="InterPro" id="IPR001650">
    <property type="entry name" value="Helicase_C-like"/>
</dbReference>
<evidence type="ECO:0000256" key="9">
    <source>
        <dbReference type="ARBA" id="ARBA00022840"/>
    </source>
</evidence>
<dbReference type="EC" id="3.6.4.13" evidence="3"/>
<dbReference type="SMART" id="SM00487">
    <property type="entry name" value="DEXDc"/>
    <property type="match status" value="1"/>
</dbReference>
<evidence type="ECO:0000256" key="10">
    <source>
        <dbReference type="ARBA" id="ARBA00022884"/>
    </source>
</evidence>
<dbReference type="Gene3D" id="3.60.15.10">
    <property type="entry name" value="Ribonuclease Z/Hydroxyacylglutathione hydrolase-like"/>
    <property type="match status" value="1"/>
</dbReference>
<dbReference type="GO" id="GO:0003724">
    <property type="term" value="F:RNA helicase activity"/>
    <property type="evidence" value="ECO:0007669"/>
    <property type="project" value="UniProtKB-EC"/>
</dbReference>
<accession>A0AAV9B4P9</accession>
<keyword evidence="9" id="KW-0067">ATP-binding</keyword>
<feature type="domain" description="Helicase ATP-binding" evidence="13">
    <location>
        <begin position="126"/>
        <end position="302"/>
    </location>
</feature>
<feature type="short sequence motif" description="Q motif" evidence="11">
    <location>
        <begin position="92"/>
        <end position="121"/>
    </location>
</feature>
<dbReference type="PROSITE" id="PS51192">
    <property type="entry name" value="HELICASE_ATP_BIND_1"/>
    <property type="match status" value="1"/>
</dbReference>
<evidence type="ECO:0000259" key="13">
    <source>
        <dbReference type="PROSITE" id="PS51192"/>
    </source>
</evidence>
<dbReference type="InterPro" id="IPR014014">
    <property type="entry name" value="RNA_helicase_DEAD_Q_motif"/>
</dbReference>
<evidence type="ECO:0000259" key="14">
    <source>
        <dbReference type="PROSITE" id="PS51194"/>
    </source>
</evidence>
<dbReference type="GO" id="GO:0004416">
    <property type="term" value="F:hydroxyacylglutathione hydrolase activity"/>
    <property type="evidence" value="ECO:0007669"/>
    <property type="project" value="InterPro"/>
</dbReference>
<sequence length="657" mass="73021">MAETTTSTAGNGPAKPRTWGDEVEEEEQEQKKLESSNAIPSPDLEKIEKLTISDESGPSKTGDDEANESRLVEPDELKVEIKTGDTIYESASTFEDLNLSAELLRGLHHEMGFVRPSKIQAISLPMILTPPYKNLVAQAHNGSGKTTCFVVGMLSRIDPSKKVPQAICICPTRELAMQNDAVLSKMGKHTGITSLCAIPTDSASYVPMAKRLPVTEQVIIGTPGTIKKYMSARKLSVRDVNILVFDEADHMLAQDGFRDDSERIMKDIVRSNGGCQVLLFSATFNEEVKAFVSRVVKDANEMYVEKEKLSLATLKQYKVHCPDELAKIQVIKDKIFEFGKWLGQRIIFVHARNSARMLHDALSKEGYECTSIHGAMQQEDRNKIVKEFKDGLTDVLISTDLLARGFDQAQVNCVVNFDLPAKFHSPTEPDDEVYLHRIGRAGRFGRRGVVFNLICSERDRMLMEKIERNYGHHVAEVIGSGMDKDRIPGIDIALNDGDKWMFAGHEVLVMETPGHTKGHISYYFPGAKAIFTGDTLFSLSCGKLFEGSPQQMLSSLNRITSLPDDTKIYCGHEYTLSNSKFALSIEPKNKALQTYASQVADLRKKGQPTVPTTLEREKLCNPFLRTSSTEIRQALNIPASATDAQALGVIREAKDNW</sequence>
<dbReference type="InterPro" id="IPR014001">
    <property type="entry name" value="Helicase_ATP-bd"/>
</dbReference>
<dbReference type="PROSITE" id="PS51194">
    <property type="entry name" value="HELICASE_CTER"/>
    <property type="match status" value="1"/>
</dbReference>
<dbReference type="InterPro" id="IPR001279">
    <property type="entry name" value="Metallo-B-lactamas"/>
</dbReference>
<keyword evidence="8" id="KW-0862">Zinc</keyword>
<evidence type="ECO:0000256" key="7">
    <source>
        <dbReference type="ARBA" id="ARBA00022806"/>
    </source>
</evidence>
<feature type="compositionally biased region" description="Polar residues" evidence="12">
    <location>
        <begin position="1"/>
        <end position="10"/>
    </location>
</feature>
<evidence type="ECO:0000256" key="4">
    <source>
        <dbReference type="ARBA" id="ARBA00022723"/>
    </source>
</evidence>